<comment type="cofactor">
    <cofactor evidence="4">
        <name>FAD</name>
        <dbReference type="ChEBI" id="CHEBI:57692"/>
    </cofactor>
</comment>
<feature type="binding site" evidence="4">
    <location>
        <begin position="589"/>
        <end position="590"/>
    </location>
    <ligand>
        <name>FAD</name>
        <dbReference type="ChEBI" id="CHEBI:57692"/>
    </ligand>
</feature>
<reference evidence="9" key="1">
    <citation type="submission" date="2023-02" db="EMBL/GenBank/DDBJ databases">
        <authorList>
            <person name="Palmer J.M."/>
        </authorList>
    </citation>
    <scope>NUCLEOTIDE SEQUENCE</scope>
    <source>
        <strain evidence="9">FW57</strain>
    </source>
</reference>
<evidence type="ECO:0000256" key="4">
    <source>
        <dbReference type="PIRSR" id="PIRSR000137-2"/>
    </source>
</evidence>
<protein>
    <recommendedName>
        <fullName evidence="7 8">Glucose-methanol-choline oxidoreductase N-terminal domain-containing protein</fullName>
    </recommendedName>
</protein>
<dbReference type="Pfam" id="PF05199">
    <property type="entry name" value="GMC_oxred_C"/>
    <property type="match status" value="1"/>
</dbReference>
<dbReference type="InterPro" id="IPR036188">
    <property type="entry name" value="FAD/NAD-bd_sf"/>
</dbReference>
<dbReference type="AlphaFoldDB" id="A0AAD4EU66"/>
<keyword evidence="2" id="KW-0325">Glycoprotein</keyword>
<organism evidence="9 10">
    <name type="scientific">Staphylotrichum longicolle</name>
    <dbReference type="NCBI Taxonomy" id="669026"/>
    <lineage>
        <taxon>Eukaryota</taxon>
        <taxon>Fungi</taxon>
        <taxon>Dikarya</taxon>
        <taxon>Ascomycota</taxon>
        <taxon>Pezizomycotina</taxon>
        <taxon>Sordariomycetes</taxon>
        <taxon>Sordariomycetidae</taxon>
        <taxon>Sordariales</taxon>
        <taxon>Chaetomiaceae</taxon>
        <taxon>Staphylotrichum</taxon>
    </lineage>
</organism>
<keyword evidence="10" id="KW-1185">Reference proteome</keyword>
<dbReference type="PANTHER" id="PTHR11552:SF138">
    <property type="entry name" value="DEHYDROGENASE PKFF-RELATED"/>
    <property type="match status" value="1"/>
</dbReference>
<evidence type="ECO:0000259" key="8">
    <source>
        <dbReference type="PROSITE" id="PS00624"/>
    </source>
</evidence>
<gene>
    <name evidence="9" type="ORF">NEMBOFW57_006890</name>
</gene>
<name>A0AAD4EU66_9PEZI</name>
<evidence type="ECO:0000256" key="2">
    <source>
        <dbReference type="ARBA" id="ARBA00023180"/>
    </source>
</evidence>
<keyword evidence="6" id="KW-0732">Signal</keyword>
<feature type="binding site" evidence="4">
    <location>
        <position position="123"/>
    </location>
    <ligand>
        <name>FAD</name>
        <dbReference type="ChEBI" id="CHEBI:57692"/>
    </ligand>
</feature>
<evidence type="ECO:0000256" key="1">
    <source>
        <dbReference type="ARBA" id="ARBA00010790"/>
    </source>
</evidence>
<dbReference type="InterPro" id="IPR012132">
    <property type="entry name" value="GMC_OxRdtase"/>
</dbReference>
<dbReference type="SUPFAM" id="SSF51905">
    <property type="entry name" value="FAD/NAD(P)-binding domain"/>
    <property type="match status" value="1"/>
</dbReference>
<dbReference type="Gene3D" id="3.50.50.60">
    <property type="entry name" value="FAD/NAD(P)-binding domain"/>
    <property type="match status" value="1"/>
</dbReference>
<dbReference type="SUPFAM" id="SSF54373">
    <property type="entry name" value="FAD-linked reductases, C-terminal domain"/>
    <property type="match status" value="1"/>
</dbReference>
<dbReference type="PROSITE" id="PS00624">
    <property type="entry name" value="GMC_OXRED_2"/>
    <property type="match status" value="1"/>
</dbReference>
<dbReference type="PIRSF" id="PIRSF000137">
    <property type="entry name" value="Alcohol_oxidase"/>
    <property type="match status" value="1"/>
</dbReference>
<dbReference type="GO" id="GO:0016614">
    <property type="term" value="F:oxidoreductase activity, acting on CH-OH group of donors"/>
    <property type="evidence" value="ECO:0007669"/>
    <property type="project" value="InterPro"/>
</dbReference>
<dbReference type="PROSITE" id="PS00623">
    <property type="entry name" value="GMC_OXRED_1"/>
    <property type="match status" value="1"/>
</dbReference>
<dbReference type="GO" id="GO:0050660">
    <property type="term" value="F:flavin adenine dinucleotide binding"/>
    <property type="evidence" value="ECO:0007669"/>
    <property type="project" value="InterPro"/>
</dbReference>
<feature type="domain" description="Glucose-methanol-choline oxidoreductase N-terminal" evidence="8">
    <location>
        <begin position="315"/>
        <end position="329"/>
    </location>
</feature>
<evidence type="ECO:0000256" key="5">
    <source>
        <dbReference type="RuleBase" id="RU003968"/>
    </source>
</evidence>
<dbReference type="Pfam" id="PF00732">
    <property type="entry name" value="GMC_oxred_N"/>
    <property type="match status" value="1"/>
</dbReference>
<dbReference type="EMBL" id="JAHCVI010000003">
    <property type="protein sequence ID" value="KAG7287379.1"/>
    <property type="molecule type" value="Genomic_DNA"/>
</dbReference>
<feature type="signal peptide" evidence="6">
    <location>
        <begin position="1"/>
        <end position="19"/>
    </location>
</feature>
<dbReference type="Proteomes" id="UP001197093">
    <property type="component" value="Unassembled WGS sequence"/>
</dbReference>
<accession>A0AAD4EU66</accession>
<evidence type="ECO:0000256" key="6">
    <source>
        <dbReference type="SAM" id="SignalP"/>
    </source>
</evidence>
<dbReference type="InterPro" id="IPR007867">
    <property type="entry name" value="GMC_OxRtase_C"/>
</dbReference>
<comment type="caution">
    <text evidence="9">The sequence shown here is derived from an EMBL/GenBank/DDBJ whole genome shotgun (WGS) entry which is preliminary data.</text>
</comment>
<feature type="binding site" evidence="4">
    <location>
        <begin position="543"/>
        <end position="544"/>
    </location>
    <ligand>
        <name>FAD</name>
        <dbReference type="ChEBI" id="CHEBI:57692"/>
    </ligand>
</feature>
<sequence>MLFSAGVVALLALAVPVRSNAFPAPGAASYEYVVVGGGTAGLTIAARLAAAGKSVAVVEAGGWATEMGNLTTVPGYAFSNPVLAPIEFFPPFPLLDWELLSQPQTGANNRKVHYAAGKTLGGTSAVNTMAYHRATKGTHQRWADIAGHASYAWNNMLQFFVKSSTLTPPDWMKRATLNASFIFDPTVFCFEAFSLSPCGPLQVSYSNWVDPTNTWFSVALSTIGMLPNLLGFNSGFLSGGAYTTETVDPDTATRSSSQTSYLTWALQNTQLKVYNRTQASKVLFTSGKATGVRVSTEGAAAYTLTATKEVILSAGTFHSPQLLMLSGIGPQALLNSLNIPVVSALSGVGQNLQDPIFFSVQNGVKTPSLASELADPNRAAPNLAAYTNNKAGPYSSPGGYIAFEKLPASSRAGFSARTSTLLASLPDDVPEIEYLAGSFAGTGNGVTTIGDLSAAVLNPFSRGSVTLASADIATPPVIDMGWLTDAADAEVAVAAFKRLRQAWSSPLLSGWKVGGEVAPGAAAGVQTDEQILGYIRSNCIQIWHASATCAMGTDPAAGAVVDWRAKVFGVDGLRVVDASALPFALPGHPQATIYAFAEKIAAGILAGN</sequence>
<dbReference type="InterPro" id="IPR000172">
    <property type="entry name" value="GMC_OxRdtase_N"/>
</dbReference>
<feature type="active site" description="Proton donor" evidence="3">
    <location>
        <position position="544"/>
    </location>
</feature>
<proteinExistence type="inferred from homology"/>
<evidence type="ECO:0000259" key="7">
    <source>
        <dbReference type="PROSITE" id="PS00623"/>
    </source>
</evidence>
<keyword evidence="5" id="KW-0285">Flavoprotein</keyword>
<evidence type="ECO:0000256" key="3">
    <source>
        <dbReference type="PIRSR" id="PIRSR000137-1"/>
    </source>
</evidence>
<feature type="chain" id="PRO_5042266465" description="Glucose-methanol-choline oxidoreductase N-terminal domain-containing protein" evidence="6">
    <location>
        <begin position="20"/>
        <end position="608"/>
    </location>
</feature>
<keyword evidence="4 5" id="KW-0274">FAD</keyword>
<dbReference type="Gene3D" id="3.30.560.10">
    <property type="entry name" value="Glucose Oxidase, domain 3"/>
    <property type="match status" value="1"/>
</dbReference>
<dbReference type="PANTHER" id="PTHR11552">
    <property type="entry name" value="GLUCOSE-METHANOL-CHOLINE GMC OXIDOREDUCTASE"/>
    <property type="match status" value="1"/>
</dbReference>
<feature type="domain" description="Glucose-methanol-choline oxidoreductase N-terminal" evidence="7">
    <location>
        <begin position="117"/>
        <end position="140"/>
    </location>
</feature>
<comment type="similarity">
    <text evidence="1 5">Belongs to the GMC oxidoreductase family.</text>
</comment>
<feature type="active site" description="Proton acceptor" evidence="3">
    <location>
        <position position="588"/>
    </location>
</feature>
<evidence type="ECO:0000313" key="9">
    <source>
        <dbReference type="EMBL" id="KAG7287379.1"/>
    </source>
</evidence>
<evidence type="ECO:0000313" key="10">
    <source>
        <dbReference type="Proteomes" id="UP001197093"/>
    </source>
</evidence>
<dbReference type="GO" id="GO:0044550">
    <property type="term" value="P:secondary metabolite biosynthetic process"/>
    <property type="evidence" value="ECO:0007669"/>
    <property type="project" value="TreeGrafter"/>
</dbReference>